<sequence length="166" mass="17995">MLRVLSGIILLTLMFQGMVFAEPQTVLHAGVSLAREVPAALMGTWRVSAKLKNTDSPANFKQTSTDIWNLSRQNDVINLSNPFTGASASINVSYVNKNTVKFTKVGDYDNQKLTDSVEITIEGDSFKGVNTLSLVTYSPAGNSVINTKNAVYTLYGEKISGADILE</sequence>
<evidence type="ECO:0000313" key="1">
    <source>
        <dbReference type="EMBL" id="MBO8431291.1"/>
    </source>
</evidence>
<protein>
    <submittedName>
        <fullName evidence="1">Uncharacterized protein</fullName>
    </submittedName>
</protein>
<evidence type="ECO:0000313" key="2">
    <source>
        <dbReference type="Proteomes" id="UP000823632"/>
    </source>
</evidence>
<name>A0A9D9DPR1_9BACT</name>
<dbReference type="EMBL" id="JADIND010000174">
    <property type="protein sequence ID" value="MBO8431291.1"/>
    <property type="molecule type" value="Genomic_DNA"/>
</dbReference>
<comment type="caution">
    <text evidence="1">The sequence shown here is derived from an EMBL/GenBank/DDBJ whole genome shotgun (WGS) entry which is preliminary data.</text>
</comment>
<reference evidence="1" key="1">
    <citation type="submission" date="2020-10" db="EMBL/GenBank/DDBJ databases">
        <authorList>
            <person name="Gilroy R."/>
        </authorList>
    </citation>
    <scope>NUCLEOTIDE SEQUENCE</scope>
    <source>
        <strain evidence="1">10192</strain>
    </source>
</reference>
<reference evidence="1" key="2">
    <citation type="journal article" date="2021" name="PeerJ">
        <title>Extensive microbial diversity within the chicken gut microbiome revealed by metagenomics and culture.</title>
        <authorList>
            <person name="Gilroy R."/>
            <person name="Ravi A."/>
            <person name="Getino M."/>
            <person name="Pursley I."/>
            <person name="Horton D.L."/>
            <person name="Alikhan N.F."/>
            <person name="Baker D."/>
            <person name="Gharbi K."/>
            <person name="Hall N."/>
            <person name="Watson M."/>
            <person name="Adriaenssens E.M."/>
            <person name="Foster-Nyarko E."/>
            <person name="Jarju S."/>
            <person name="Secka A."/>
            <person name="Antonio M."/>
            <person name="Oren A."/>
            <person name="Chaudhuri R.R."/>
            <person name="La Ragione R."/>
            <person name="Hildebrand F."/>
            <person name="Pallen M.J."/>
        </authorList>
    </citation>
    <scope>NUCLEOTIDE SEQUENCE</scope>
    <source>
        <strain evidence="1">10192</strain>
    </source>
</reference>
<dbReference type="AlphaFoldDB" id="A0A9D9DPR1"/>
<dbReference type="Proteomes" id="UP000823632">
    <property type="component" value="Unassembled WGS sequence"/>
</dbReference>
<organism evidence="1 2">
    <name type="scientific">Candidatus Scatousia excrementipullorum</name>
    <dbReference type="NCBI Taxonomy" id="2840936"/>
    <lineage>
        <taxon>Bacteria</taxon>
        <taxon>Candidatus Scatousia</taxon>
    </lineage>
</organism>
<gene>
    <name evidence="1" type="ORF">IAC76_07880</name>
</gene>
<proteinExistence type="predicted"/>
<accession>A0A9D9DPR1</accession>